<dbReference type="PANTHER" id="PTHR21404:SF3">
    <property type="entry name" value="SMALL RNA 2'-O-METHYLTRANSFERASE"/>
    <property type="match status" value="1"/>
</dbReference>
<dbReference type="GO" id="GO:0005737">
    <property type="term" value="C:cytoplasm"/>
    <property type="evidence" value="ECO:0007669"/>
    <property type="project" value="TreeGrafter"/>
</dbReference>
<dbReference type="EMBL" id="JAABOA010003216">
    <property type="protein sequence ID" value="KAF9578902.1"/>
    <property type="molecule type" value="Genomic_DNA"/>
</dbReference>
<evidence type="ECO:0000256" key="13">
    <source>
        <dbReference type="SAM" id="MobiDB-lite"/>
    </source>
</evidence>
<evidence type="ECO:0000256" key="8">
    <source>
        <dbReference type="ARBA" id="ARBA00022842"/>
    </source>
</evidence>
<keyword evidence="5" id="KW-0808">Transferase</keyword>
<reference evidence="14" key="1">
    <citation type="journal article" date="2020" name="Fungal Divers.">
        <title>Resolving the Mortierellaceae phylogeny through synthesis of multi-gene phylogenetics and phylogenomics.</title>
        <authorList>
            <person name="Vandepol N."/>
            <person name="Liber J."/>
            <person name="Desiro A."/>
            <person name="Na H."/>
            <person name="Kennedy M."/>
            <person name="Barry K."/>
            <person name="Grigoriev I.V."/>
            <person name="Miller A.N."/>
            <person name="O'Donnell K."/>
            <person name="Stajich J.E."/>
            <person name="Bonito G."/>
        </authorList>
    </citation>
    <scope>NUCLEOTIDE SEQUENCE</scope>
    <source>
        <strain evidence="14">KOD1015</strain>
    </source>
</reference>
<keyword evidence="8" id="KW-0460">Magnesium</keyword>
<name>A0A9P6FNW5_9FUNG</name>
<accession>A0A9P6FNW5</accession>
<evidence type="ECO:0000313" key="14">
    <source>
        <dbReference type="EMBL" id="KAF9578902.1"/>
    </source>
</evidence>
<dbReference type="EC" id="2.1.1.386" evidence="11"/>
<keyword evidence="6" id="KW-0949">S-adenosyl-L-methionine</keyword>
<evidence type="ECO:0000256" key="11">
    <source>
        <dbReference type="ARBA" id="ARBA00035025"/>
    </source>
</evidence>
<gene>
    <name evidence="14" type="ORF">BGW38_005080</name>
</gene>
<comment type="cofactor">
    <cofactor evidence="1">
        <name>Mg(2+)</name>
        <dbReference type="ChEBI" id="CHEBI:18420"/>
    </cofactor>
</comment>
<dbReference type="GO" id="GO:0005634">
    <property type="term" value="C:nucleus"/>
    <property type="evidence" value="ECO:0007669"/>
    <property type="project" value="TreeGrafter"/>
</dbReference>
<organism evidence="14 15">
    <name type="scientific">Lunasporangiospora selenospora</name>
    <dbReference type="NCBI Taxonomy" id="979761"/>
    <lineage>
        <taxon>Eukaryota</taxon>
        <taxon>Fungi</taxon>
        <taxon>Fungi incertae sedis</taxon>
        <taxon>Mucoromycota</taxon>
        <taxon>Mortierellomycotina</taxon>
        <taxon>Mortierellomycetes</taxon>
        <taxon>Mortierellales</taxon>
        <taxon>Mortierellaceae</taxon>
        <taxon>Lunasporangiospora</taxon>
    </lineage>
</organism>
<dbReference type="Proteomes" id="UP000780801">
    <property type="component" value="Unassembled WGS sequence"/>
</dbReference>
<keyword evidence="10" id="KW-0943">RNA-mediated gene silencing</keyword>
<dbReference type="PANTHER" id="PTHR21404">
    <property type="entry name" value="HEN1"/>
    <property type="match status" value="1"/>
</dbReference>
<evidence type="ECO:0000256" key="12">
    <source>
        <dbReference type="ARBA" id="ARBA00048418"/>
    </source>
</evidence>
<dbReference type="SUPFAM" id="SSF53335">
    <property type="entry name" value="S-adenosyl-L-methionine-dependent methyltransferases"/>
    <property type="match status" value="1"/>
</dbReference>
<evidence type="ECO:0000256" key="4">
    <source>
        <dbReference type="ARBA" id="ARBA00022603"/>
    </source>
</evidence>
<keyword evidence="15" id="KW-1185">Reference proteome</keyword>
<evidence type="ECO:0000256" key="7">
    <source>
        <dbReference type="ARBA" id="ARBA00022723"/>
    </source>
</evidence>
<dbReference type="InterPro" id="IPR026610">
    <property type="entry name" value="Hen1"/>
</dbReference>
<dbReference type="AlphaFoldDB" id="A0A9P6FNW5"/>
<evidence type="ECO:0000256" key="5">
    <source>
        <dbReference type="ARBA" id="ARBA00022679"/>
    </source>
</evidence>
<feature type="non-terminal residue" evidence="14">
    <location>
        <position position="381"/>
    </location>
</feature>
<feature type="region of interest" description="Disordered" evidence="13">
    <location>
        <begin position="273"/>
        <end position="296"/>
    </location>
</feature>
<evidence type="ECO:0000256" key="10">
    <source>
        <dbReference type="ARBA" id="ARBA00023158"/>
    </source>
</evidence>
<dbReference type="GO" id="GO:0001510">
    <property type="term" value="P:RNA methylation"/>
    <property type="evidence" value="ECO:0007669"/>
    <property type="project" value="InterPro"/>
</dbReference>
<dbReference type="GO" id="GO:0046872">
    <property type="term" value="F:metal ion binding"/>
    <property type="evidence" value="ECO:0007669"/>
    <property type="project" value="UniProtKB-KW"/>
</dbReference>
<keyword evidence="7" id="KW-0479">Metal-binding</keyword>
<keyword evidence="4" id="KW-0489">Methyltransferase</keyword>
<comment type="catalytic activity">
    <reaction evidence="12">
        <text>small RNA 3'-end nucleotide + S-adenosyl-L-methionine = small RNA 3'-end 2'-O-methylnucleotide + S-adenosyl-L-homocysteine + H(+)</text>
        <dbReference type="Rhea" id="RHEA:37887"/>
        <dbReference type="Rhea" id="RHEA-COMP:10415"/>
        <dbReference type="Rhea" id="RHEA-COMP:10416"/>
        <dbReference type="ChEBI" id="CHEBI:15378"/>
        <dbReference type="ChEBI" id="CHEBI:57856"/>
        <dbReference type="ChEBI" id="CHEBI:59789"/>
        <dbReference type="ChEBI" id="CHEBI:74896"/>
        <dbReference type="ChEBI" id="CHEBI:74898"/>
        <dbReference type="EC" id="2.1.1.386"/>
    </reaction>
</comment>
<protein>
    <recommendedName>
        <fullName evidence="3">Small RNA 2'-O-methyltransferase</fullName>
        <ecNumber evidence="11">2.1.1.386</ecNumber>
    </recommendedName>
</protein>
<evidence type="ECO:0000256" key="3">
    <source>
        <dbReference type="ARBA" id="ARBA00021330"/>
    </source>
</evidence>
<dbReference type="Gene3D" id="3.40.50.150">
    <property type="entry name" value="Vaccinia Virus protein VP39"/>
    <property type="match status" value="1"/>
</dbReference>
<evidence type="ECO:0000256" key="2">
    <source>
        <dbReference type="ARBA" id="ARBA00009026"/>
    </source>
</evidence>
<dbReference type="GO" id="GO:0003723">
    <property type="term" value="F:RNA binding"/>
    <property type="evidence" value="ECO:0007669"/>
    <property type="project" value="UniProtKB-KW"/>
</dbReference>
<comment type="similarity">
    <text evidence="2">Belongs to the methyltransferase superfamily. HEN1 family.</text>
</comment>
<evidence type="ECO:0000313" key="15">
    <source>
        <dbReference type="Proteomes" id="UP000780801"/>
    </source>
</evidence>
<dbReference type="GO" id="GO:0090486">
    <property type="term" value="F:small RNA 2'-O-methyltransferase activity"/>
    <property type="evidence" value="ECO:0007669"/>
    <property type="project" value="UniProtKB-EC"/>
</dbReference>
<keyword evidence="9" id="KW-0694">RNA-binding</keyword>
<evidence type="ECO:0000256" key="6">
    <source>
        <dbReference type="ARBA" id="ARBA00022691"/>
    </source>
</evidence>
<dbReference type="InterPro" id="IPR029063">
    <property type="entry name" value="SAM-dependent_MTases_sf"/>
</dbReference>
<comment type="caution">
    <text evidence="14">The sequence shown here is derived from an EMBL/GenBank/DDBJ whole genome shotgun (WGS) entry which is preliminary data.</text>
</comment>
<dbReference type="GO" id="GO:0030422">
    <property type="term" value="P:siRNA processing"/>
    <property type="evidence" value="ECO:0007669"/>
    <property type="project" value="TreeGrafter"/>
</dbReference>
<evidence type="ECO:0000256" key="1">
    <source>
        <dbReference type="ARBA" id="ARBA00001946"/>
    </source>
</evidence>
<proteinExistence type="inferred from homology"/>
<evidence type="ECO:0000256" key="9">
    <source>
        <dbReference type="ARBA" id="ARBA00022884"/>
    </source>
</evidence>
<sequence length="381" mass="43566">MDEQQQEEQASESRFDPPLWMQRRMFALRVIDFGCGEGSLASVLVGEREEDPITHIIGVDVSTECLEMAADHCQPQDYDLDDGLRLNQLGIDFFNGSVAVADQRLVGKEALACMEVVEHLDADVLDQFWSVVLGAYKPKVVIVSTPNAEFNIYFPQLNYGTKDSTFRHWDHRCSKAAQEYGYSVMFSGVGRLPNSDPAVGHCSQIAVLQDLNPSSPPRLGPVQDSPYELISHIDYPVYNELHTEEENLAFLHNKIACLRPRPDEDLDRDPYMSYGLTIHDPSTEPKSPHPSSPQPPDNTVLLSSIWIIPQIRQRCKTRQGMYELMEKSPLVQLDLGQGWVTYNKDDAYWIEWDRQYDEDARIRNESYYQDQYQGSDDDMYD</sequence>
<dbReference type="OrthoDB" id="2154311at2759"/>